<sequence>MSGGSGDDIYYVNSNSDTVNEGASSGTDLIYSSATNFAASNNVENLTLTGSSNINGTGNTLPNTITGNSGNNTLVGGNASDTLIGNAGNDYLNGGNGNDTMIGGSGNDTLHGGNGNDNMSGGSGDDIYYVNSNSDTVNEGASSGTDLIYSSATNFTASNNVENLTLTGSSNINGTGNTLANTITGNSGNNTLIGDNGNDILMGNAGNDILFGGTGNDQITGGSGNDTFRISTGSGRDLITDYLFGQDNIELPDGISSSDLSLSLSGSDSIIRYSSDLLAIIEDVALAELTFI</sequence>
<dbReference type="GO" id="GO:0005576">
    <property type="term" value="C:extracellular region"/>
    <property type="evidence" value="ECO:0007669"/>
    <property type="project" value="UniProtKB-SubCell"/>
</dbReference>
<keyword evidence="3" id="KW-0378">Hydrolase</keyword>
<organism evidence="3 4">
    <name type="scientific">Prochlorococcus marinus str. GP2</name>
    <dbReference type="NCBI Taxonomy" id="59925"/>
    <lineage>
        <taxon>Bacteria</taxon>
        <taxon>Bacillati</taxon>
        <taxon>Cyanobacteriota</taxon>
        <taxon>Cyanophyceae</taxon>
        <taxon>Synechococcales</taxon>
        <taxon>Prochlorococcaceae</taxon>
        <taxon>Prochlorococcus</taxon>
    </lineage>
</organism>
<dbReference type="Gene3D" id="2.150.10.10">
    <property type="entry name" value="Serralysin-like metalloprotease, C-terminal"/>
    <property type="match status" value="1"/>
</dbReference>
<dbReference type="Pfam" id="PF00353">
    <property type="entry name" value="HemolysinCabind"/>
    <property type="match status" value="4"/>
</dbReference>
<dbReference type="PROSITE" id="PS00330">
    <property type="entry name" value="HEMOLYSIN_CALCIUM"/>
    <property type="match status" value="2"/>
</dbReference>
<dbReference type="GO" id="GO:0004035">
    <property type="term" value="F:alkaline phosphatase activity"/>
    <property type="evidence" value="ECO:0007669"/>
    <property type="project" value="UniProtKB-EC"/>
</dbReference>
<dbReference type="PRINTS" id="PR00313">
    <property type="entry name" value="CABNDNGRPT"/>
</dbReference>
<dbReference type="PANTHER" id="PTHR38340">
    <property type="entry name" value="S-LAYER PROTEIN"/>
    <property type="match status" value="1"/>
</dbReference>
<proteinExistence type="predicted"/>
<dbReference type="InterPro" id="IPR001343">
    <property type="entry name" value="Hemolysn_Ca-bd"/>
</dbReference>
<dbReference type="PANTHER" id="PTHR38340:SF1">
    <property type="entry name" value="S-LAYER PROTEIN"/>
    <property type="match status" value="1"/>
</dbReference>
<dbReference type="SUPFAM" id="SSF51120">
    <property type="entry name" value="beta-Roll"/>
    <property type="match status" value="2"/>
</dbReference>
<gene>
    <name evidence="3" type="ORF">EU91_1400</name>
</gene>
<dbReference type="AlphaFoldDB" id="A0A0A1Z719"/>
<name>A0A0A1Z719_PROMR</name>
<protein>
    <submittedName>
        <fullName evidence="3">Alkaline phosphatasee</fullName>
        <ecNumber evidence="3">3.1.3.1</ecNumber>
    </submittedName>
</protein>
<dbReference type="STRING" id="59925.EU91_1400"/>
<evidence type="ECO:0000256" key="1">
    <source>
        <dbReference type="ARBA" id="ARBA00004613"/>
    </source>
</evidence>
<evidence type="ECO:0000313" key="4">
    <source>
        <dbReference type="Proteomes" id="UP000030598"/>
    </source>
</evidence>
<keyword evidence="2" id="KW-0964">Secreted</keyword>
<dbReference type="InterPro" id="IPR050557">
    <property type="entry name" value="RTX_toxin/Mannuronan_C5-epim"/>
</dbReference>
<comment type="subcellular location">
    <subcellularLocation>
        <location evidence="1">Secreted</location>
    </subcellularLocation>
</comment>
<dbReference type="Proteomes" id="UP000030598">
    <property type="component" value="Unassembled WGS sequence"/>
</dbReference>
<comment type="caution">
    <text evidence="3">The sequence shown here is derived from an EMBL/GenBank/DDBJ whole genome shotgun (WGS) entry which is preliminary data.</text>
</comment>
<evidence type="ECO:0000256" key="2">
    <source>
        <dbReference type="ARBA" id="ARBA00022525"/>
    </source>
</evidence>
<dbReference type="eggNOG" id="COG2931">
    <property type="taxonomic scope" value="Bacteria"/>
</dbReference>
<evidence type="ECO:0000313" key="3">
    <source>
        <dbReference type="EMBL" id="KGF85300.1"/>
    </source>
</evidence>
<accession>A0A0A1Z719</accession>
<dbReference type="InterPro" id="IPR011049">
    <property type="entry name" value="Serralysin-like_metalloprot_C"/>
</dbReference>
<reference evidence="4" key="1">
    <citation type="journal article" date="2014" name="Sci. Data">
        <title>Genomes of diverse isolates of the marine cyanobacterium Prochlorococcus.</title>
        <authorList>
            <person name="Biller S."/>
            <person name="Berube P."/>
            <person name="Thompson J."/>
            <person name="Kelly L."/>
            <person name="Roggensack S."/>
            <person name="Awad L."/>
            <person name="Roache-Johnson K."/>
            <person name="Ding H."/>
            <person name="Giovannoni S.J."/>
            <person name="Moore L.R."/>
            <person name="Chisholm S.W."/>
        </authorList>
    </citation>
    <scope>NUCLEOTIDE SEQUENCE [LARGE SCALE GENOMIC DNA]</scope>
    <source>
        <strain evidence="4">GP2</strain>
    </source>
</reference>
<dbReference type="EC" id="3.1.3.1" evidence="3"/>
<dbReference type="InterPro" id="IPR018511">
    <property type="entry name" value="Hemolysin-typ_Ca-bd_CS"/>
</dbReference>
<dbReference type="GO" id="GO:0005509">
    <property type="term" value="F:calcium ion binding"/>
    <property type="evidence" value="ECO:0007669"/>
    <property type="project" value="InterPro"/>
</dbReference>
<dbReference type="EMBL" id="JNAH01000008">
    <property type="protein sequence ID" value="KGF85300.1"/>
    <property type="molecule type" value="Genomic_DNA"/>
</dbReference>